<proteinExistence type="predicted"/>
<dbReference type="Pfam" id="PF24722">
    <property type="entry name" value="DUF7674"/>
    <property type="match status" value="1"/>
</dbReference>
<sequence>MTYEDVVDRFVQEVPEFTSVWREHVADNGEVLPHVLFWHVTTFVLDAHERGDQKLVERCLDFLERALQSADVRVRELVGTSFVYSVGPWDSAVRDFIGTWPPLLREQAAHDGWQATEPRNKMR</sequence>
<evidence type="ECO:0000313" key="3">
    <source>
        <dbReference type="Proteomes" id="UP000313066"/>
    </source>
</evidence>
<dbReference type="AlphaFoldDB" id="A0A5N6BC06"/>
<comment type="caution">
    <text evidence="2">The sequence shown here is derived from an EMBL/GenBank/DDBJ whole genome shotgun (WGS) entry which is preliminary data.</text>
</comment>
<evidence type="ECO:0000259" key="1">
    <source>
        <dbReference type="Pfam" id="PF24722"/>
    </source>
</evidence>
<dbReference type="Proteomes" id="UP000313066">
    <property type="component" value="Unassembled WGS sequence"/>
</dbReference>
<keyword evidence="3" id="KW-1185">Reference proteome</keyword>
<protein>
    <recommendedName>
        <fullName evidence="1">DUF7674 domain-containing protein</fullName>
    </recommendedName>
</protein>
<feature type="domain" description="DUF7674" evidence="1">
    <location>
        <begin position="8"/>
        <end position="108"/>
    </location>
</feature>
<evidence type="ECO:0000313" key="2">
    <source>
        <dbReference type="EMBL" id="KAB8177720.1"/>
    </source>
</evidence>
<gene>
    <name evidence="2" type="ORF">FH610_036945</name>
</gene>
<name>A0A5N6BC06_9ACTN</name>
<dbReference type="InterPro" id="IPR056091">
    <property type="entry name" value="DUF7674"/>
</dbReference>
<dbReference type="EMBL" id="VDMA02000029">
    <property type="protein sequence ID" value="KAB8177720.1"/>
    <property type="molecule type" value="Genomic_DNA"/>
</dbReference>
<reference evidence="2 3" key="1">
    <citation type="submission" date="2019-10" db="EMBL/GenBank/DDBJ databases">
        <title>Nonomuraea sp. nov., isolated from Phyllanthus amarus.</title>
        <authorList>
            <person name="Klykleung N."/>
            <person name="Tanasupawat S."/>
        </authorList>
    </citation>
    <scope>NUCLEOTIDE SEQUENCE [LARGE SCALE GENOMIC DNA]</scope>
    <source>
        <strain evidence="2 3">CR1-09</strain>
    </source>
</reference>
<dbReference type="RefSeq" id="WP_139579883.1">
    <property type="nucleotide sequence ID" value="NZ_VDMA02000029.1"/>
</dbReference>
<organism evidence="2 3">
    <name type="scientific">Microbispora catharanthi</name>
    <dbReference type="NCBI Taxonomy" id="1712871"/>
    <lineage>
        <taxon>Bacteria</taxon>
        <taxon>Bacillati</taxon>
        <taxon>Actinomycetota</taxon>
        <taxon>Actinomycetes</taxon>
        <taxon>Streptosporangiales</taxon>
        <taxon>Streptosporangiaceae</taxon>
        <taxon>Microbispora</taxon>
    </lineage>
</organism>
<accession>A0A5N6BC06</accession>